<feature type="compositionally biased region" description="Acidic residues" evidence="4">
    <location>
        <begin position="932"/>
        <end position="960"/>
    </location>
</feature>
<evidence type="ECO:0000256" key="1">
    <source>
        <dbReference type="ARBA" id="ARBA00004123"/>
    </source>
</evidence>
<feature type="region of interest" description="Disordered" evidence="4">
    <location>
        <begin position="1326"/>
        <end position="1356"/>
    </location>
</feature>
<feature type="region of interest" description="Disordered" evidence="4">
    <location>
        <begin position="1094"/>
        <end position="1124"/>
    </location>
</feature>
<dbReference type="GO" id="GO:0033314">
    <property type="term" value="P:mitotic DNA replication checkpoint signaling"/>
    <property type="evidence" value="ECO:0007669"/>
    <property type="project" value="TreeGrafter"/>
</dbReference>
<feature type="compositionally biased region" description="Basic and acidic residues" evidence="4">
    <location>
        <begin position="879"/>
        <end position="893"/>
    </location>
</feature>
<sequence>MEGIETFSGMSDTVVQCSDSSDNIGNPRLTSPKDEFMVEKLESVNENTDDVIPEIAEAGHIENGQCMGSARSSNEEHVDQDQFHENRASIPTSNEVIFNEEEEVYETTENITDKVGRWTFSTGAARKSKSKSKLISTTSAKDYNAEKLAVHSASQRLIREAEVLLPCYKPKQYSSFTEFRKALRGEKSFPASVKKILTTDENEELVAKDVCHADSQVESNAVAIGTAANSRPDSVSCSSEELSNPRSFKLPDKLPEIRLLKAQDDDLIDLLDDGNPVIPAGIHRVNRLLARLNHNAPQTKNGIGNANPAGPVKYSIVKKVTDEVTKSQSLQMESVTYEPRVENVVTFTDRRMWNKHRAELQEVMRAKRLRLYEERMQNYEPPEPLAKKRNHDSDEEDWSGGDESVDTDTLTETETEEEEEENEEGDDLPNVSHVRKKLHPLIDDEAMEDSSEDSPRNPARIRVTSPPCTTFEDDEEEFTDLPGGIKATGSGSCKSDGIADISRYPRHRACVEPCDVDLFASDTTLPSDKTLNASKTSARYEPPSFVSSEPSWIATPYSLFFSQKPAPPMESIADDPTLEDTTKLADSTVSFERSSVLPSQTQLLGSTQPISDEETETQNVDMSAIPENDFVGEVVKPRLLRVRQFIPKEHNSCETVCQSQTQLLPEQALSLSPNEGSHCGIFFLCHVFTQLDKPLKPKLFRACKPFTNDRDRIPMESPPRYDGNASPADAPTNSKARAPKPLLVRNRDRLADKTDKTQLMGNETVGTDKSLLDARSSSHDFTQGTADLSCFSLFSTWGSGPSQPNNAETADTVVTQPPEASTSPSSTLVLDDQPPEATDGSQPAHDTDPLGSEVSISRKKDEAPFQSEHCGKRHRRLRHDSSDNSDLEAKSEACAEMTGSVDECENRVVKQKVSKPKSDLPTDPLDFLSMADVDDVDDDDEEASMDDKVDEVEEEEEDVDGSSGSLTSDLEEEYLNLGRKTPRDKRNPRFQPEEFIDAEAELSGDEVERANYADEQEDEDDSDAVSLKEFVDETEMDDRSGKLRREVERVYNRIQADEDQRKLRYLKEMFFEDGDLYDEDGKVRQRRFRWRGLENDDPFSTNDVDLDEDNDAEEDGDASTSGWLSGGAGVMSRWLLQRSAGSLAENDTSPTGGLGGGSTTTVLTPGGMPSNDESDLGFEAISSKLTGSNVFKESWQQPLAPLRKASSGKISKSSSRSDSLPNPSQTIAKSPASSSFQAPPSSLPKRGSMLHRSSSLFSTSSAISAVVPRLSSLIHSDKVKASSDQCNDKDKDRPNTCVLGLRNKVGLSCFSVKSDNEASIVASKKTHFSKSATPQPTKKSLVPEKRSTTSLSGETKSEFKSVFNALI</sequence>
<feature type="compositionally biased region" description="Polar residues" evidence="4">
    <location>
        <begin position="1329"/>
        <end position="1338"/>
    </location>
</feature>
<proteinExistence type="predicted"/>
<feature type="region of interest" description="Disordered" evidence="4">
    <location>
        <begin position="375"/>
        <end position="484"/>
    </location>
</feature>
<feature type="region of interest" description="Disordered" evidence="4">
    <location>
        <begin position="708"/>
        <end position="741"/>
    </location>
</feature>
<dbReference type="PANTHER" id="PTHR14396:SF10">
    <property type="entry name" value="CLASPIN"/>
    <property type="match status" value="1"/>
</dbReference>
<feature type="compositionally biased region" description="Polar residues" evidence="4">
    <location>
        <begin position="799"/>
        <end position="828"/>
    </location>
</feature>
<feature type="compositionally biased region" description="Acidic residues" evidence="4">
    <location>
        <begin position="443"/>
        <end position="452"/>
    </location>
</feature>
<dbReference type="GO" id="GO:0007095">
    <property type="term" value="P:mitotic G2 DNA damage checkpoint signaling"/>
    <property type="evidence" value="ECO:0007669"/>
    <property type="project" value="TreeGrafter"/>
</dbReference>
<accession>A0A5K3EHS6</accession>
<feature type="compositionally biased region" description="Acidic residues" evidence="4">
    <location>
        <begin position="994"/>
        <end position="1005"/>
    </location>
</feature>
<dbReference type="WBParaSite" id="MCU_000285-RB">
    <property type="protein sequence ID" value="MCU_000285-RB"/>
    <property type="gene ID" value="MCU_000285"/>
</dbReference>
<feature type="compositionally biased region" description="Polar residues" evidence="4">
    <location>
        <begin position="8"/>
        <end position="24"/>
    </location>
</feature>
<feature type="compositionally biased region" description="Low complexity" evidence="4">
    <location>
        <begin position="1228"/>
        <end position="1240"/>
    </location>
</feature>
<feature type="compositionally biased region" description="Acidic residues" evidence="4">
    <location>
        <begin position="1014"/>
        <end position="1023"/>
    </location>
</feature>
<dbReference type="GO" id="GO:0010997">
    <property type="term" value="F:anaphase-promoting complex binding"/>
    <property type="evidence" value="ECO:0007669"/>
    <property type="project" value="TreeGrafter"/>
</dbReference>
<organism evidence="5">
    <name type="scientific">Mesocestoides corti</name>
    <name type="common">Flatworm</name>
    <dbReference type="NCBI Taxonomy" id="53468"/>
    <lineage>
        <taxon>Eukaryota</taxon>
        <taxon>Metazoa</taxon>
        <taxon>Spiralia</taxon>
        <taxon>Lophotrochozoa</taxon>
        <taxon>Platyhelminthes</taxon>
        <taxon>Cestoda</taxon>
        <taxon>Eucestoda</taxon>
        <taxon>Cyclophyllidea</taxon>
        <taxon>Mesocestoididae</taxon>
        <taxon>Mesocestoides</taxon>
    </lineage>
</organism>
<dbReference type="PANTHER" id="PTHR14396">
    <property type="entry name" value="CLASPIN"/>
    <property type="match status" value="1"/>
</dbReference>
<dbReference type="InterPro" id="IPR024146">
    <property type="entry name" value="Claspin"/>
</dbReference>
<feature type="region of interest" description="Disordered" evidence="4">
    <location>
        <begin position="1201"/>
        <end position="1249"/>
    </location>
</feature>
<feature type="compositionally biased region" description="Acidic residues" evidence="4">
    <location>
        <begin position="1104"/>
        <end position="1117"/>
    </location>
</feature>
<name>A0A5K3EHS6_MESCO</name>
<dbReference type="GO" id="GO:0005634">
    <property type="term" value="C:nucleus"/>
    <property type="evidence" value="ECO:0007669"/>
    <property type="project" value="UniProtKB-SubCell"/>
</dbReference>
<keyword evidence="3" id="KW-0539">Nucleus</keyword>
<feature type="region of interest" description="Disordered" evidence="4">
    <location>
        <begin position="1142"/>
        <end position="1176"/>
    </location>
</feature>
<evidence type="ECO:0000256" key="2">
    <source>
        <dbReference type="ARBA" id="ARBA00022553"/>
    </source>
</evidence>
<feature type="compositionally biased region" description="Low complexity" evidence="4">
    <location>
        <begin position="1204"/>
        <end position="1219"/>
    </location>
</feature>
<reference evidence="5" key="1">
    <citation type="submission" date="2019-11" db="UniProtKB">
        <authorList>
            <consortium name="WormBaseParasite"/>
        </authorList>
    </citation>
    <scope>IDENTIFICATION</scope>
</reference>
<evidence type="ECO:0000313" key="5">
    <source>
        <dbReference type="WBParaSite" id="MCU_000285-RB"/>
    </source>
</evidence>
<keyword evidence="2" id="KW-0597">Phosphoprotein</keyword>
<feature type="region of interest" description="Disordered" evidence="4">
    <location>
        <begin position="1"/>
        <end position="33"/>
    </location>
</feature>
<evidence type="ECO:0000256" key="3">
    <source>
        <dbReference type="ARBA" id="ARBA00023242"/>
    </source>
</evidence>
<feature type="region of interest" description="Disordered" evidence="4">
    <location>
        <begin position="799"/>
        <end position="1024"/>
    </location>
</feature>
<feature type="compositionally biased region" description="Acidic residues" evidence="4">
    <location>
        <begin position="393"/>
        <end position="427"/>
    </location>
</feature>
<evidence type="ECO:0000256" key="4">
    <source>
        <dbReference type="SAM" id="MobiDB-lite"/>
    </source>
</evidence>
<comment type="subcellular location">
    <subcellularLocation>
        <location evidence="1">Nucleus</location>
    </subcellularLocation>
</comment>
<protein>
    <submittedName>
        <fullName evidence="5">Claspin</fullName>
    </submittedName>
</protein>